<dbReference type="Pfam" id="PF02469">
    <property type="entry name" value="Fasciclin"/>
    <property type="match status" value="1"/>
</dbReference>
<sequence length="219" mass="23496">MGTAFRYRLLRVLVASAIVGSVGGWAFKRPMVAYACDGYGDCSYSNNTPKALQKVGVGLAAGYTVLDVYRVLKHSTPSATAAGSILKRTQSLPSEFSEVAKLLKNAAPAENYDTDGPYTVLWPTDTALREALGAERVAFLQSPAGQSAAQALLKQWTLPWRYTLAQLRTLKTVRNLAGEPLSVTLDGDTLRVGGATLALSEYPTSNGWILPVSRLVAEE</sequence>
<dbReference type="EMBL" id="JACHGW010000001">
    <property type="protein sequence ID" value="MBB6049709.1"/>
    <property type="molecule type" value="Genomic_DNA"/>
</dbReference>
<evidence type="ECO:0000313" key="3">
    <source>
        <dbReference type="EMBL" id="MBB6049709.1"/>
    </source>
</evidence>
<comment type="caution">
    <text evidence="3">The sequence shown here is derived from an EMBL/GenBank/DDBJ whole genome shotgun (WGS) entry which is preliminary data.</text>
</comment>
<feature type="domain" description="FAS1" evidence="2">
    <location>
        <begin position="83"/>
        <end position="216"/>
    </location>
</feature>
<evidence type="ECO:0000259" key="2">
    <source>
        <dbReference type="PROSITE" id="PS50213"/>
    </source>
</evidence>
<keyword evidence="1" id="KW-1133">Transmembrane helix</keyword>
<dbReference type="Proteomes" id="UP000520814">
    <property type="component" value="Unassembled WGS sequence"/>
</dbReference>
<dbReference type="PROSITE" id="PS50213">
    <property type="entry name" value="FAS1"/>
    <property type="match status" value="1"/>
</dbReference>
<feature type="transmembrane region" description="Helical" evidence="1">
    <location>
        <begin position="9"/>
        <end position="27"/>
    </location>
</feature>
<accession>A0A7W9SPN9</accession>
<dbReference type="AlphaFoldDB" id="A0A7W9SPN9"/>
<organism evidence="3 4">
    <name type="scientific">Armatimonas rosea</name>
    <dbReference type="NCBI Taxonomy" id="685828"/>
    <lineage>
        <taxon>Bacteria</taxon>
        <taxon>Bacillati</taxon>
        <taxon>Armatimonadota</taxon>
        <taxon>Armatimonadia</taxon>
        <taxon>Armatimonadales</taxon>
        <taxon>Armatimonadaceae</taxon>
        <taxon>Armatimonas</taxon>
    </lineage>
</organism>
<protein>
    <submittedName>
        <fullName evidence="3">Putative surface protein with fasciclin (FAS1) repeats</fullName>
    </submittedName>
</protein>
<dbReference type="InterPro" id="IPR000782">
    <property type="entry name" value="FAS1_domain"/>
</dbReference>
<dbReference type="InterPro" id="IPR036378">
    <property type="entry name" value="FAS1_dom_sf"/>
</dbReference>
<evidence type="ECO:0000256" key="1">
    <source>
        <dbReference type="SAM" id="Phobius"/>
    </source>
</evidence>
<keyword evidence="1" id="KW-0472">Membrane</keyword>
<proteinExistence type="predicted"/>
<reference evidence="3 4" key="1">
    <citation type="submission" date="2020-08" db="EMBL/GenBank/DDBJ databases">
        <title>Genomic Encyclopedia of Type Strains, Phase IV (KMG-IV): sequencing the most valuable type-strain genomes for metagenomic binning, comparative biology and taxonomic classification.</title>
        <authorList>
            <person name="Goeker M."/>
        </authorList>
    </citation>
    <scope>NUCLEOTIDE SEQUENCE [LARGE SCALE GENOMIC DNA]</scope>
    <source>
        <strain evidence="3 4">DSM 23562</strain>
    </source>
</reference>
<gene>
    <name evidence="3" type="ORF">HNQ39_001471</name>
</gene>
<keyword evidence="4" id="KW-1185">Reference proteome</keyword>
<dbReference type="RefSeq" id="WP_184193304.1">
    <property type="nucleotide sequence ID" value="NZ_JACHGW010000001.1"/>
</dbReference>
<dbReference type="Gene3D" id="2.30.180.10">
    <property type="entry name" value="FAS1 domain"/>
    <property type="match status" value="1"/>
</dbReference>
<dbReference type="SUPFAM" id="SSF82153">
    <property type="entry name" value="FAS1 domain"/>
    <property type="match status" value="1"/>
</dbReference>
<name>A0A7W9SPN9_ARMRO</name>
<evidence type="ECO:0000313" key="4">
    <source>
        <dbReference type="Proteomes" id="UP000520814"/>
    </source>
</evidence>
<keyword evidence="1" id="KW-0812">Transmembrane</keyword>